<keyword evidence="3" id="KW-1185">Reference proteome</keyword>
<dbReference type="EMBL" id="JBHRZG010000002">
    <property type="protein sequence ID" value="MFC3831734.1"/>
    <property type="molecule type" value="Genomic_DNA"/>
</dbReference>
<dbReference type="RefSeq" id="WP_322473817.1">
    <property type="nucleotide sequence ID" value="NZ_JBHRZG010000002.1"/>
</dbReference>
<dbReference type="Proteomes" id="UP001595803">
    <property type="component" value="Unassembled WGS sequence"/>
</dbReference>
<dbReference type="SUPFAM" id="SSF52317">
    <property type="entry name" value="Class I glutamine amidotransferase-like"/>
    <property type="match status" value="1"/>
</dbReference>
<accession>A0ABV7Z3T8</accession>
<gene>
    <name evidence="2" type="ORF">ACFOSB_02515</name>
</gene>
<dbReference type="Gene3D" id="3.40.50.880">
    <property type="match status" value="1"/>
</dbReference>
<protein>
    <submittedName>
        <fullName evidence="2">ThuA domain-containing protein</fullName>
    </submittedName>
</protein>
<dbReference type="PANTHER" id="PTHR40469">
    <property type="entry name" value="SECRETED GLYCOSYL HYDROLASE"/>
    <property type="match status" value="1"/>
</dbReference>
<evidence type="ECO:0000313" key="3">
    <source>
        <dbReference type="Proteomes" id="UP001595803"/>
    </source>
</evidence>
<proteinExistence type="predicted"/>
<feature type="domain" description="ThuA-like" evidence="1">
    <location>
        <begin position="8"/>
        <end position="216"/>
    </location>
</feature>
<reference evidence="3" key="1">
    <citation type="journal article" date="2019" name="Int. J. Syst. Evol. Microbiol.">
        <title>The Global Catalogue of Microorganisms (GCM) 10K type strain sequencing project: providing services to taxonomists for standard genome sequencing and annotation.</title>
        <authorList>
            <consortium name="The Broad Institute Genomics Platform"/>
            <consortium name="The Broad Institute Genome Sequencing Center for Infectious Disease"/>
            <person name="Wu L."/>
            <person name="Ma J."/>
        </authorList>
    </citation>
    <scope>NUCLEOTIDE SEQUENCE [LARGE SCALE GENOMIC DNA]</scope>
    <source>
        <strain evidence="3">CCTCC AB 2017081</strain>
    </source>
</reference>
<organism evidence="2 3">
    <name type="scientific">Deinococcus rufus</name>
    <dbReference type="NCBI Taxonomy" id="2136097"/>
    <lineage>
        <taxon>Bacteria</taxon>
        <taxon>Thermotogati</taxon>
        <taxon>Deinococcota</taxon>
        <taxon>Deinococci</taxon>
        <taxon>Deinococcales</taxon>
        <taxon>Deinococcaceae</taxon>
        <taxon>Deinococcus</taxon>
    </lineage>
</organism>
<name>A0ABV7Z3T8_9DEIO</name>
<comment type="caution">
    <text evidence="2">The sequence shown here is derived from an EMBL/GenBank/DDBJ whole genome shotgun (WGS) entry which is preliminary data.</text>
</comment>
<sequence>MTTTDTPRALMVWGGWDGHEPQQTTERFAALLRERGFDVTVTDNLDVYTDADLLARQSVIVQCVTMSTITKEQVAGLLDAVRGGVGFAGWHGGAGDSFRNTPDYQYMVGGQWVAHPGNIIDYTVQITADHAITRGLTDFAMHSEQYYLHTDPSNQVLATTTFSGEHDAWIAGTVMPVAWTRMYGAGRVAYCALGHVNPDFEVMEARELTLRGLLWAAGQLD</sequence>
<evidence type="ECO:0000313" key="2">
    <source>
        <dbReference type="EMBL" id="MFC3831734.1"/>
    </source>
</evidence>
<dbReference type="Pfam" id="PF06283">
    <property type="entry name" value="ThuA"/>
    <property type="match status" value="1"/>
</dbReference>
<dbReference type="PANTHER" id="PTHR40469:SF2">
    <property type="entry name" value="GALACTOSE-BINDING DOMAIN-LIKE SUPERFAMILY PROTEIN"/>
    <property type="match status" value="1"/>
</dbReference>
<dbReference type="InterPro" id="IPR029062">
    <property type="entry name" value="Class_I_gatase-like"/>
</dbReference>
<dbReference type="InterPro" id="IPR029010">
    <property type="entry name" value="ThuA-like"/>
</dbReference>
<evidence type="ECO:0000259" key="1">
    <source>
        <dbReference type="Pfam" id="PF06283"/>
    </source>
</evidence>